<protein>
    <submittedName>
        <fullName evidence="3">Dehydrogenase/reductase SDR family member 11</fullName>
    </submittedName>
</protein>
<evidence type="ECO:0000313" key="3">
    <source>
        <dbReference type="EMBL" id="OQV12702.1"/>
    </source>
</evidence>
<dbReference type="PANTHER" id="PTHR43115:SF4">
    <property type="entry name" value="DEHYDROGENASE_REDUCTASE SDR FAMILY MEMBER 11"/>
    <property type="match status" value="1"/>
</dbReference>
<keyword evidence="2" id="KW-0560">Oxidoreductase</keyword>
<dbReference type="InterPro" id="IPR036291">
    <property type="entry name" value="NAD(P)-bd_dom_sf"/>
</dbReference>
<evidence type="ECO:0000256" key="2">
    <source>
        <dbReference type="ARBA" id="ARBA00023002"/>
    </source>
</evidence>
<keyword evidence="4" id="KW-1185">Reference proteome</keyword>
<reference evidence="4" key="1">
    <citation type="submission" date="2017-01" db="EMBL/GenBank/DDBJ databases">
        <title>Comparative genomics of anhydrobiosis in the tardigrade Hypsibius dujardini.</title>
        <authorList>
            <person name="Yoshida Y."/>
            <person name="Koutsovoulos G."/>
            <person name="Laetsch D."/>
            <person name="Stevens L."/>
            <person name="Kumar S."/>
            <person name="Horikawa D."/>
            <person name="Ishino K."/>
            <person name="Komine S."/>
            <person name="Tomita M."/>
            <person name="Blaxter M."/>
            <person name="Arakawa K."/>
        </authorList>
    </citation>
    <scope>NUCLEOTIDE SEQUENCE [LARGE SCALE GENOMIC DNA]</scope>
    <source>
        <strain evidence="4">Z151</strain>
    </source>
</reference>
<dbReference type="Gene3D" id="3.40.50.720">
    <property type="entry name" value="NAD(P)-binding Rossmann-like Domain"/>
    <property type="match status" value="1"/>
</dbReference>
<dbReference type="OrthoDB" id="37659at2759"/>
<name>A0A1W0WC15_HYPEX</name>
<dbReference type="EMBL" id="MTYJ01000138">
    <property type="protein sequence ID" value="OQV12702.1"/>
    <property type="molecule type" value="Genomic_DNA"/>
</dbReference>
<organism evidence="3 4">
    <name type="scientific">Hypsibius exemplaris</name>
    <name type="common">Freshwater tardigrade</name>
    <dbReference type="NCBI Taxonomy" id="2072580"/>
    <lineage>
        <taxon>Eukaryota</taxon>
        <taxon>Metazoa</taxon>
        <taxon>Ecdysozoa</taxon>
        <taxon>Tardigrada</taxon>
        <taxon>Eutardigrada</taxon>
        <taxon>Parachela</taxon>
        <taxon>Hypsibioidea</taxon>
        <taxon>Hypsibiidae</taxon>
        <taxon>Hypsibius</taxon>
    </lineage>
</organism>
<dbReference type="PANTHER" id="PTHR43115">
    <property type="entry name" value="DEHYDROGENASE/REDUCTASE SDR FAMILY MEMBER 11"/>
    <property type="match status" value="1"/>
</dbReference>
<comment type="caution">
    <text evidence="3">The sequence shown here is derived from an EMBL/GenBank/DDBJ whole genome shotgun (WGS) entry which is preliminary data.</text>
</comment>
<dbReference type="PROSITE" id="PS00061">
    <property type="entry name" value="ADH_SHORT"/>
    <property type="match status" value="1"/>
</dbReference>
<evidence type="ECO:0000256" key="1">
    <source>
        <dbReference type="ARBA" id="ARBA00006484"/>
    </source>
</evidence>
<dbReference type="Pfam" id="PF00106">
    <property type="entry name" value="adh_short"/>
    <property type="match status" value="1"/>
</dbReference>
<dbReference type="AlphaFoldDB" id="A0A1W0WC15"/>
<dbReference type="SUPFAM" id="SSF51735">
    <property type="entry name" value="NAD(P)-binding Rossmann-fold domains"/>
    <property type="match status" value="1"/>
</dbReference>
<dbReference type="Proteomes" id="UP000192578">
    <property type="component" value="Unassembled WGS sequence"/>
</dbReference>
<dbReference type="PRINTS" id="PR00081">
    <property type="entry name" value="GDHRDH"/>
</dbReference>
<evidence type="ECO:0000313" key="4">
    <source>
        <dbReference type="Proteomes" id="UP000192578"/>
    </source>
</evidence>
<dbReference type="InterPro" id="IPR020904">
    <property type="entry name" value="Sc_DH/Rdtase_CS"/>
</dbReference>
<comment type="similarity">
    <text evidence="1">Belongs to the short-chain dehydrogenases/reductases (SDR) family.</text>
</comment>
<dbReference type="InterPro" id="IPR002347">
    <property type="entry name" value="SDR_fam"/>
</dbReference>
<accession>A0A1W0WC15</accession>
<sequence>MILQDKIVLVTGAASGIGAAISSELARLGCVVIGADRNDTLVSRYDKVMEEEAGLKDVGSFHGIPCDLVEEASVAELFAQIEKSFGRLDVSICNAGSYKFASILTGTTSNWVDMLQLNVLATAMCLRDSVRLMTVSPAQSGHIIVMGSALGCKVSQPECLHFYSATKFAVRALAEGVREELVTAKHDIRVTHLAPGLVRTESSRQLVSAVAFTPLEVADIVAAVVFALQAPSHVNVSEIHIVSA</sequence>
<gene>
    <name evidence="3" type="ORF">BV898_13023</name>
</gene>
<dbReference type="GO" id="GO:0016491">
    <property type="term" value="F:oxidoreductase activity"/>
    <property type="evidence" value="ECO:0007669"/>
    <property type="project" value="UniProtKB-KW"/>
</dbReference>
<proteinExistence type="inferred from homology"/>